<dbReference type="InterPro" id="IPR001732">
    <property type="entry name" value="UDP-Glc/GDP-Man_DH_N"/>
</dbReference>
<reference evidence="5 6" key="2">
    <citation type="journal article" date="2011" name="J. Bacteriol.">
        <title>Complete Genome Sequence of the Haloalkaliphilic, Hydrogen Producing Halanaerobium hydrogenoformans.</title>
        <authorList>
            <person name="Brown S.D."/>
            <person name="Begemann M.B."/>
            <person name="Mormile M.R."/>
            <person name="Wall J.D."/>
            <person name="Han C.S."/>
            <person name="Goodwin L.A."/>
            <person name="Pitluck S."/>
            <person name="Land M.L."/>
            <person name="Hauser L.J."/>
            <person name="Elias D.A."/>
        </authorList>
    </citation>
    <scope>NUCLEOTIDE SEQUENCE [LARGE SCALE GENOMIC DNA]</scope>
    <source>
        <strain evidence="6">sapolanicus</strain>
    </source>
</reference>
<dbReference type="InterPro" id="IPR036291">
    <property type="entry name" value="NAD(P)-bd_dom_sf"/>
</dbReference>
<dbReference type="PANTHER" id="PTHR43491">
    <property type="entry name" value="UDP-N-ACETYL-D-MANNOSAMINE DEHYDROGENASE"/>
    <property type="match status" value="1"/>
</dbReference>
<dbReference type="eggNOG" id="COG0677">
    <property type="taxonomic scope" value="Bacteria"/>
</dbReference>
<evidence type="ECO:0000256" key="2">
    <source>
        <dbReference type="ARBA" id="ARBA00023027"/>
    </source>
</evidence>
<dbReference type="InterPro" id="IPR028359">
    <property type="entry name" value="UDP_ManNAc/GlcNAc_DH"/>
</dbReference>
<evidence type="ECO:0000256" key="3">
    <source>
        <dbReference type="PIRNR" id="PIRNR000124"/>
    </source>
</evidence>
<evidence type="ECO:0000259" key="4">
    <source>
        <dbReference type="SMART" id="SM00984"/>
    </source>
</evidence>
<dbReference type="GO" id="GO:0016628">
    <property type="term" value="F:oxidoreductase activity, acting on the CH-CH group of donors, NAD or NADP as acceptor"/>
    <property type="evidence" value="ECO:0007669"/>
    <property type="project" value="InterPro"/>
</dbReference>
<dbReference type="Pfam" id="PF03720">
    <property type="entry name" value="UDPG_MGDP_dh_C"/>
    <property type="match status" value="1"/>
</dbReference>
<dbReference type="Proteomes" id="UP000007434">
    <property type="component" value="Chromosome"/>
</dbReference>
<dbReference type="SUPFAM" id="SSF48179">
    <property type="entry name" value="6-phosphogluconate dehydrogenase C-terminal domain-like"/>
    <property type="match status" value="1"/>
</dbReference>
<dbReference type="InterPro" id="IPR014026">
    <property type="entry name" value="UDP-Glc/GDP-Man_DH_dimer"/>
</dbReference>
<dbReference type="RefSeq" id="WP_013404661.1">
    <property type="nucleotide sequence ID" value="NC_014654.1"/>
</dbReference>
<dbReference type="HOGENOM" id="CLU_023810_3_2_9"/>
<dbReference type="SUPFAM" id="SSF52413">
    <property type="entry name" value="UDP-glucose/GDP-mannose dehydrogenase C-terminal domain"/>
    <property type="match status" value="1"/>
</dbReference>
<dbReference type="PANTHER" id="PTHR43491:SF1">
    <property type="entry name" value="UDP-N-ACETYL-D-MANNOSAMINE DEHYDROGENASE"/>
    <property type="match status" value="1"/>
</dbReference>
<keyword evidence="2" id="KW-0520">NAD</keyword>
<dbReference type="Gene3D" id="3.40.50.720">
    <property type="entry name" value="NAD(P)-binding Rossmann-like Domain"/>
    <property type="match status" value="2"/>
</dbReference>
<evidence type="ECO:0000313" key="5">
    <source>
        <dbReference type="EMBL" id="ADQ13555.1"/>
    </source>
</evidence>
<dbReference type="InterPro" id="IPR017476">
    <property type="entry name" value="UDP-Glc/GDP-Man"/>
</dbReference>
<dbReference type="SUPFAM" id="SSF51735">
    <property type="entry name" value="NAD(P)-binding Rossmann-fold domains"/>
    <property type="match status" value="1"/>
</dbReference>
<evidence type="ECO:0000313" key="6">
    <source>
        <dbReference type="Proteomes" id="UP000007434"/>
    </source>
</evidence>
<feature type="domain" description="UDP-glucose/GDP-mannose dehydrogenase C-terminal" evidence="4">
    <location>
        <begin position="329"/>
        <end position="424"/>
    </location>
</feature>
<keyword evidence="6" id="KW-1185">Reference proteome</keyword>
<name>E4RNM0_HALHG</name>
<evidence type="ECO:0000256" key="1">
    <source>
        <dbReference type="ARBA" id="ARBA00023002"/>
    </source>
</evidence>
<dbReference type="InterPro" id="IPR014027">
    <property type="entry name" value="UDP-Glc/GDP-Man_DH_C"/>
</dbReference>
<dbReference type="NCBIfam" id="TIGR03026">
    <property type="entry name" value="NDP-sugDHase"/>
    <property type="match status" value="1"/>
</dbReference>
<accession>E4RNM0</accession>
<dbReference type="InterPro" id="IPR036220">
    <property type="entry name" value="UDP-Glc/GDP-Man_DH_C_sf"/>
</dbReference>
<dbReference type="EC" id="1.1.1.22" evidence="5"/>
<dbReference type="Pfam" id="PF03721">
    <property type="entry name" value="UDPG_MGDP_dh_N"/>
    <property type="match status" value="1"/>
</dbReference>
<dbReference type="PIRSF" id="PIRSF000124">
    <property type="entry name" value="UDPglc_GDPman_dh"/>
    <property type="match status" value="1"/>
</dbReference>
<dbReference type="GO" id="GO:0051287">
    <property type="term" value="F:NAD binding"/>
    <property type="evidence" value="ECO:0007669"/>
    <property type="project" value="InterPro"/>
</dbReference>
<dbReference type="EMBL" id="CP002304">
    <property type="protein sequence ID" value="ADQ13555.1"/>
    <property type="molecule type" value="Genomic_DNA"/>
</dbReference>
<dbReference type="KEGG" id="has:Halsa_0059"/>
<proteinExistence type="inferred from homology"/>
<dbReference type="GO" id="GO:0000271">
    <property type="term" value="P:polysaccharide biosynthetic process"/>
    <property type="evidence" value="ECO:0007669"/>
    <property type="project" value="InterPro"/>
</dbReference>
<dbReference type="SMART" id="SM00984">
    <property type="entry name" value="UDPG_MGDP_dh_C"/>
    <property type="match status" value="1"/>
</dbReference>
<keyword evidence="1 5" id="KW-0560">Oxidoreductase</keyword>
<dbReference type="InterPro" id="IPR008927">
    <property type="entry name" value="6-PGluconate_DH-like_C_sf"/>
</dbReference>
<organism evidence="5 6">
    <name type="scientific">Halanaerobium hydrogeniformans</name>
    <name type="common">Halanaerobium sp. (strain sapolanicus)</name>
    <dbReference type="NCBI Taxonomy" id="656519"/>
    <lineage>
        <taxon>Bacteria</taxon>
        <taxon>Bacillati</taxon>
        <taxon>Bacillota</taxon>
        <taxon>Clostridia</taxon>
        <taxon>Halanaerobiales</taxon>
        <taxon>Halanaerobiaceae</taxon>
        <taxon>Halanaerobium</taxon>
    </lineage>
</organism>
<dbReference type="AlphaFoldDB" id="E4RNM0"/>
<gene>
    <name evidence="5" type="ordered locus">Halsa_0059</name>
</gene>
<protein>
    <submittedName>
        <fullName evidence="5">Nucleotide sugar dehydrogenase</fullName>
        <ecNumber evidence="5">1.1.1.22</ecNumber>
    </submittedName>
</protein>
<dbReference type="PIRSF" id="PIRSF500136">
    <property type="entry name" value="UDP_ManNAc_DH"/>
    <property type="match status" value="1"/>
</dbReference>
<dbReference type="STRING" id="656519.Halsa_0059"/>
<sequence length="439" mass="48871">MKILKSKIKNKTAQTAVIGLGYVGLPLSVEIANSGYNVTGIDIDQEKVERLNKGESYVLDVGDEKLDKILDNGKFKATTDYTQIADCDAISICVPTPLRKTKDPDTTFIISVVDKLIEYMTVDTLIILESTTYPGTTEELIQNRLEEELGFKAGEDFYLCFSPERVDPGNKVYGTHNTPKVIGGTTPEGLELAQDFYGSFLEEIVPVSCTNVAETVKLLENTFRSVNIALVNEMAMMCERMGIDVWEVIDAAATKPFGFMPFYPGPGIGGHCIPLDPTYLSWKAKTYDFYNKFIDLASDINGNMPRFTVNKVADILNEVKKPINGSKILLLGIAYKADIDDLRESPGLELYRLLESKGAEVDYYDPYVDSFDNAGEIVKGIDLDEDIIKDYDLSVLATNHSNFEYKWLAENADLILDTRNAFTGIEKEHIYKLGAPLNN</sequence>
<reference evidence="5 6" key="1">
    <citation type="submission" date="2010-11" db="EMBL/GenBank/DDBJ databases">
        <title>Complete sequence of Halanaerobium sp. sapolanicus.</title>
        <authorList>
            <consortium name="US DOE Joint Genome Institute"/>
            <person name="Lucas S."/>
            <person name="Copeland A."/>
            <person name="Lapidus A."/>
            <person name="Cheng J.-F."/>
            <person name="Bruce D."/>
            <person name="Goodwin L."/>
            <person name="Pitluck S."/>
            <person name="Davenport K."/>
            <person name="Detter J.C."/>
            <person name="Han C."/>
            <person name="Tapia R."/>
            <person name="Land M."/>
            <person name="Hauser L."/>
            <person name="Jeffries C."/>
            <person name="Kyrpides N."/>
            <person name="Ivanova N."/>
            <person name="Mikhailova N."/>
            <person name="Begemann M.B."/>
            <person name="Mormile M.R."/>
            <person name="Wall J.D."/>
            <person name="Elias D.A."/>
            <person name="Woyke T."/>
        </authorList>
    </citation>
    <scope>NUCLEOTIDE SEQUENCE [LARGE SCALE GENOMIC DNA]</scope>
    <source>
        <strain evidence="6">sapolanicus</strain>
    </source>
</reference>
<dbReference type="Pfam" id="PF00984">
    <property type="entry name" value="UDPG_MGDP_dh"/>
    <property type="match status" value="1"/>
</dbReference>
<comment type="similarity">
    <text evidence="3">Belongs to the UDP-glucose/GDP-mannose dehydrogenase family.</text>
</comment>
<dbReference type="GO" id="GO:0003979">
    <property type="term" value="F:UDP-glucose 6-dehydrogenase activity"/>
    <property type="evidence" value="ECO:0007669"/>
    <property type="project" value="UniProtKB-EC"/>
</dbReference>